<dbReference type="AlphaFoldDB" id="A0AAV9FH39"/>
<accession>A0AAV9FH39</accession>
<evidence type="ECO:0000313" key="1">
    <source>
        <dbReference type="EMBL" id="KAK1325024.1"/>
    </source>
</evidence>
<evidence type="ECO:0000313" key="2">
    <source>
        <dbReference type="Proteomes" id="UP001180020"/>
    </source>
</evidence>
<reference evidence="1" key="1">
    <citation type="journal article" date="2023" name="Nat. Commun.">
        <title>Diploid and tetraploid genomes of Acorus and the evolution of monocots.</title>
        <authorList>
            <person name="Ma L."/>
            <person name="Liu K.W."/>
            <person name="Li Z."/>
            <person name="Hsiao Y.Y."/>
            <person name="Qi Y."/>
            <person name="Fu T."/>
            <person name="Tang G.D."/>
            <person name="Zhang D."/>
            <person name="Sun W.H."/>
            <person name="Liu D.K."/>
            <person name="Li Y."/>
            <person name="Chen G.Z."/>
            <person name="Liu X.D."/>
            <person name="Liao X.Y."/>
            <person name="Jiang Y.T."/>
            <person name="Yu X."/>
            <person name="Hao Y."/>
            <person name="Huang J."/>
            <person name="Zhao X.W."/>
            <person name="Ke S."/>
            <person name="Chen Y.Y."/>
            <person name="Wu W.L."/>
            <person name="Hsu J.L."/>
            <person name="Lin Y.F."/>
            <person name="Huang M.D."/>
            <person name="Li C.Y."/>
            <person name="Huang L."/>
            <person name="Wang Z.W."/>
            <person name="Zhao X."/>
            <person name="Zhong W.Y."/>
            <person name="Peng D.H."/>
            <person name="Ahmad S."/>
            <person name="Lan S."/>
            <person name="Zhang J.S."/>
            <person name="Tsai W.C."/>
            <person name="Van de Peer Y."/>
            <person name="Liu Z.J."/>
        </authorList>
    </citation>
    <scope>NUCLEOTIDE SEQUENCE</scope>
    <source>
        <strain evidence="1">CP</strain>
    </source>
</reference>
<proteinExistence type="predicted"/>
<comment type="caution">
    <text evidence="1">The sequence shown here is derived from an EMBL/GenBank/DDBJ whole genome shotgun (WGS) entry which is preliminary data.</text>
</comment>
<dbReference type="EMBL" id="JAUJYO010000001">
    <property type="protein sequence ID" value="KAK1325024.1"/>
    <property type="molecule type" value="Genomic_DNA"/>
</dbReference>
<name>A0AAV9FH39_ACOCL</name>
<dbReference type="Proteomes" id="UP001180020">
    <property type="component" value="Unassembled WGS sequence"/>
</dbReference>
<gene>
    <name evidence="1" type="ORF">QJS10_CPA01g01117</name>
</gene>
<protein>
    <submittedName>
        <fullName evidence="1">Uncharacterized protein</fullName>
    </submittedName>
</protein>
<keyword evidence="2" id="KW-1185">Reference proteome</keyword>
<reference evidence="1" key="2">
    <citation type="submission" date="2023-06" db="EMBL/GenBank/DDBJ databases">
        <authorList>
            <person name="Ma L."/>
            <person name="Liu K.-W."/>
            <person name="Li Z."/>
            <person name="Hsiao Y.-Y."/>
            <person name="Qi Y."/>
            <person name="Fu T."/>
            <person name="Tang G."/>
            <person name="Zhang D."/>
            <person name="Sun W.-H."/>
            <person name="Liu D.-K."/>
            <person name="Li Y."/>
            <person name="Chen G.-Z."/>
            <person name="Liu X.-D."/>
            <person name="Liao X.-Y."/>
            <person name="Jiang Y.-T."/>
            <person name="Yu X."/>
            <person name="Hao Y."/>
            <person name="Huang J."/>
            <person name="Zhao X.-W."/>
            <person name="Ke S."/>
            <person name="Chen Y.-Y."/>
            <person name="Wu W.-L."/>
            <person name="Hsu J.-L."/>
            <person name="Lin Y.-F."/>
            <person name="Huang M.-D."/>
            <person name="Li C.-Y."/>
            <person name="Huang L."/>
            <person name="Wang Z.-W."/>
            <person name="Zhao X."/>
            <person name="Zhong W.-Y."/>
            <person name="Peng D.-H."/>
            <person name="Ahmad S."/>
            <person name="Lan S."/>
            <person name="Zhang J.-S."/>
            <person name="Tsai W.-C."/>
            <person name="Van De Peer Y."/>
            <person name="Liu Z.-J."/>
        </authorList>
    </citation>
    <scope>NUCLEOTIDE SEQUENCE</scope>
    <source>
        <strain evidence="1">CP</strain>
        <tissue evidence="1">Leaves</tissue>
    </source>
</reference>
<organism evidence="1 2">
    <name type="scientific">Acorus calamus</name>
    <name type="common">Sweet flag</name>
    <dbReference type="NCBI Taxonomy" id="4465"/>
    <lineage>
        <taxon>Eukaryota</taxon>
        <taxon>Viridiplantae</taxon>
        <taxon>Streptophyta</taxon>
        <taxon>Embryophyta</taxon>
        <taxon>Tracheophyta</taxon>
        <taxon>Spermatophyta</taxon>
        <taxon>Magnoliopsida</taxon>
        <taxon>Liliopsida</taxon>
        <taxon>Acoraceae</taxon>
        <taxon>Acorus</taxon>
    </lineage>
</organism>
<sequence length="65" mass="7085">MSSLSSDPNSTVFLASNSKLNNIQEGGILVQNCGDSDIERAVIEAAKERKLQTINIPGTRRRPRS</sequence>